<feature type="domain" description="JMY/WHAMM middle" evidence="7">
    <location>
        <begin position="166"/>
        <end position="409"/>
    </location>
</feature>
<dbReference type="GO" id="GO:0003779">
    <property type="term" value="F:actin binding"/>
    <property type="evidence" value="ECO:0007669"/>
    <property type="project" value="UniProtKB-KW"/>
</dbReference>
<sequence>MTSDYERLDSLEGWVAIKSDIFEETETFKLGFIVQWNIIECKFAVTCHNRTLQRQRRKEPALSDTQTSWAGLFSVSDLKNIHRQFSGVSDVLEPYFPDLGDFEGGNIWDIIFLYRTSNQDETERDLDTPCRQLEKYFCTAIDVCGRKIVLDSLFMQDERDVEEYFENLQEFKRKTMQEQVVKAKDDLRKVLQQHKTADQLVLLLKIYEEEDEAYKELVTTATLFYQYLLQPFRDMRELAMLYKMEILKSLEFEELGPRRIAALEKEAEEWRKRAEDAVSSIQDITVNYFVETSKALAGMLKQMEDDKKRFGQASWASAAPRLERLRFMLAKETLQRMRAKEMCLNRKKQDIRERMRNLADQSEGVETVDQLELQYYEAQLELYDVKFESLKNEELLLVAQIDTVRRQIKGINTLTH</sequence>
<comment type="subcellular location">
    <subcellularLocation>
        <location evidence="2">Cytoplasm</location>
    </subcellularLocation>
    <subcellularLocation>
        <location evidence="1">Endomembrane system</location>
    </subcellularLocation>
</comment>
<evidence type="ECO:0000256" key="5">
    <source>
        <dbReference type="ARBA" id="ARBA00023203"/>
    </source>
</evidence>
<evidence type="ECO:0000256" key="6">
    <source>
        <dbReference type="SAM" id="Coils"/>
    </source>
</evidence>
<protein>
    <submittedName>
        <fullName evidence="9">Uncharacterized protein</fullName>
    </submittedName>
</protein>
<dbReference type="PANTHER" id="PTHR23330:SF6">
    <property type="entry name" value="WASP HOMOLOG-ASSOCIATED PROTEIN WITH ACTIN, MEMBRANES AND MICROTUBULES"/>
    <property type="match status" value="1"/>
</dbReference>
<comment type="caution">
    <text evidence="9">The sequence shown here is derived from an EMBL/GenBank/DDBJ whole genome shotgun (WGS) entry which is preliminary data.</text>
</comment>
<evidence type="ECO:0000313" key="10">
    <source>
        <dbReference type="Proteomes" id="UP000824540"/>
    </source>
</evidence>
<dbReference type="Proteomes" id="UP000824540">
    <property type="component" value="Unassembled WGS sequence"/>
</dbReference>
<dbReference type="AlphaFoldDB" id="A0A8T2PJ59"/>
<dbReference type="GO" id="GO:0033116">
    <property type="term" value="C:endoplasmic reticulum-Golgi intermediate compartment membrane"/>
    <property type="evidence" value="ECO:0007669"/>
    <property type="project" value="TreeGrafter"/>
</dbReference>
<reference evidence="9" key="1">
    <citation type="thesis" date="2021" institute="BYU ScholarsArchive" country="Provo, UT, USA">
        <title>Applications of and Algorithms for Genome Assembly and Genomic Analyses with an Emphasis on Marine Teleosts.</title>
        <authorList>
            <person name="Pickett B.D."/>
        </authorList>
    </citation>
    <scope>NUCLEOTIDE SEQUENCE</scope>
    <source>
        <strain evidence="9">HI-2016</strain>
    </source>
</reference>
<dbReference type="InterPro" id="IPR031808">
    <property type="entry name" value="JMY/WHAMM_N"/>
</dbReference>
<dbReference type="InterPro" id="IPR031738">
    <property type="entry name" value="JMY/WHAMM"/>
</dbReference>
<feature type="coiled-coil region" evidence="6">
    <location>
        <begin position="334"/>
        <end position="393"/>
    </location>
</feature>
<evidence type="ECO:0000256" key="2">
    <source>
        <dbReference type="ARBA" id="ARBA00004496"/>
    </source>
</evidence>
<dbReference type="GO" id="GO:0012505">
    <property type="term" value="C:endomembrane system"/>
    <property type="evidence" value="ECO:0007669"/>
    <property type="project" value="UniProtKB-SubCell"/>
</dbReference>
<keyword evidence="10" id="KW-1185">Reference proteome</keyword>
<evidence type="ECO:0000256" key="3">
    <source>
        <dbReference type="ARBA" id="ARBA00022490"/>
    </source>
</evidence>
<feature type="domain" description="JMY/WHAMM N-terminal" evidence="8">
    <location>
        <begin position="7"/>
        <end position="165"/>
    </location>
</feature>
<evidence type="ECO:0000313" key="9">
    <source>
        <dbReference type="EMBL" id="KAG9352249.1"/>
    </source>
</evidence>
<feature type="coiled-coil region" evidence="6">
    <location>
        <begin position="154"/>
        <end position="193"/>
    </location>
</feature>
<proteinExistence type="predicted"/>
<evidence type="ECO:0000259" key="8">
    <source>
        <dbReference type="Pfam" id="PF15920"/>
    </source>
</evidence>
<evidence type="ECO:0000256" key="1">
    <source>
        <dbReference type="ARBA" id="ARBA00004308"/>
    </source>
</evidence>
<dbReference type="OrthoDB" id="6284683at2759"/>
<accession>A0A8T2PJ59</accession>
<dbReference type="Pfam" id="PF15920">
    <property type="entry name" value="WHAMM-JMY_N"/>
    <property type="match status" value="1"/>
</dbReference>
<organism evidence="9 10">
    <name type="scientific">Albula glossodonta</name>
    <name type="common">roundjaw bonefish</name>
    <dbReference type="NCBI Taxonomy" id="121402"/>
    <lineage>
        <taxon>Eukaryota</taxon>
        <taxon>Metazoa</taxon>
        <taxon>Chordata</taxon>
        <taxon>Craniata</taxon>
        <taxon>Vertebrata</taxon>
        <taxon>Euteleostomi</taxon>
        <taxon>Actinopterygii</taxon>
        <taxon>Neopterygii</taxon>
        <taxon>Teleostei</taxon>
        <taxon>Albuliformes</taxon>
        <taxon>Albulidae</taxon>
        <taxon>Albula</taxon>
    </lineage>
</organism>
<dbReference type="GO" id="GO:0034314">
    <property type="term" value="P:Arp2/3 complex-mediated actin nucleation"/>
    <property type="evidence" value="ECO:0007669"/>
    <property type="project" value="TreeGrafter"/>
</dbReference>
<keyword evidence="3" id="KW-0963">Cytoplasm</keyword>
<gene>
    <name evidence="9" type="ORF">JZ751_020662</name>
</gene>
<evidence type="ECO:0000259" key="7">
    <source>
        <dbReference type="Pfam" id="PF15871"/>
    </source>
</evidence>
<evidence type="ECO:0000256" key="4">
    <source>
        <dbReference type="ARBA" id="ARBA00023054"/>
    </source>
</evidence>
<dbReference type="GO" id="GO:0071933">
    <property type="term" value="F:Arp2/3 complex binding"/>
    <property type="evidence" value="ECO:0007669"/>
    <property type="project" value="TreeGrafter"/>
</dbReference>
<keyword evidence="4 6" id="KW-0175">Coiled coil</keyword>
<name>A0A8T2PJ59_9TELE</name>
<keyword evidence="5" id="KW-0009">Actin-binding</keyword>
<dbReference type="PANTHER" id="PTHR23330">
    <property type="entry name" value="P300 TRANSCRIPTIONAL COFACTOR JMY-RELATED"/>
    <property type="match status" value="1"/>
</dbReference>
<dbReference type="GO" id="GO:0006888">
    <property type="term" value="P:endoplasmic reticulum to Golgi vesicle-mediated transport"/>
    <property type="evidence" value="ECO:0007669"/>
    <property type="project" value="TreeGrafter"/>
</dbReference>
<dbReference type="EMBL" id="JAFBMS010000005">
    <property type="protein sequence ID" value="KAG9352249.1"/>
    <property type="molecule type" value="Genomic_DNA"/>
</dbReference>
<dbReference type="Pfam" id="PF15871">
    <property type="entry name" value="JMY"/>
    <property type="match status" value="1"/>
</dbReference>